<feature type="region of interest" description="Disordered" evidence="1">
    <location>
        <begin position="16"/>
        <end position="38"/>
    </location>
</feature>
<organism evidence="2 3">
    <name type="scientific">Yanshouia hominis</name>
    <dbReference type="NCBI Taxonomy" id="2763673"/>
    <lineage>
        <taxon>Bacteria</taxon>
        <taxon>Bacillati</taxon>
        <taxon>Bacillota</taxon>
        <taxon>Clostridia</taxon>
        <taxon>Eubacteriales</taxon>
        <taxon>Oscillospiraceae</taxon>
        <taxon>Yanshouia</taxon>
    </lineage>
</organism>
<proteinExistence type="predicted"/>
<dbReference type="Proteomes" id="UP000658131">
    <property type="component" value="Unassembled WGS sequence"/>
</dbReference>
<comment type="caution">
    <text evidence="2">The sequence shown here is derived from an EMBL/GenBank/DDBJ whole genome shotgun (WGS) entry which is preliminary data.</text>
</comment>
<keyword evidence="3" id="KW-1185">Reference proteome</keyword>
<feature type="region of interest" description="Disordered" evidence="1">
    <location>
        <begin position="162"/>
        <end position="182"/>
    </location>
</feature>
<reference evidence="2 3" key="1">
    <citation type="submission" date="2020-08" db="EMBL/GenBank/DDBJ databases">
        <title>Genome public.</title>
        <authorList>
            <person name="Liu C."/>
            <person name="Sun Q."/>
        </authorList>
    </citation>
    <scope>NUCLEOTIDE SEQUENCE [LARGE SCALE GENOMIC DNA]</scope>
    <source>
        <strain evidence="2 3">BX1</strain>
    </source>
</reference>
<accession>A0ABR7NHD9</accession>
<dbReference type="RefSeq" id="WP_262399401.1">
    <property type="nucleotide sequence ID" value="NZ_JACRTB010000007.1"/>
</dbReference>
<name>A0ABR7NHD9_9FIRM</name>
<feature type="compositionally biased region" description="Basic and acidic residues" evidence="1">
    <location>
        <begin position="16"/>
        <end position="30"/>
    </location>
</feature>
<sequence>MARPSKPVIVLEMEGRSHRTKEELKTRQAGEAKTLSGLRLSERPEVKADAAAHREFLRLKKLLGAMEKDDAAYTGIINRYCQIYAECLSLSERRERFELGAEDLRNGYGRGEIETGQYYELLRDMQKNINAVDKIADSKRQMLLAIEKECCLTVAAALRAVPKKPSEKENTDPMASLLGRRA</sequence>
<evidence type="ECO:0000313" key="2">
    <source>
        <dbReference type="EMBL" id="MBC8575831.1"/>
    </source>
</evidence>
<protein>
    <submittedName>
        <fullName evidence="2">Uncharacterized protein</fullName>
    </submittedName>
</protein>
<evidence type="ECO:0000313" key="3">
    <source>
        <dbReference type="Proteomes" id="UP000658131"/>
    </source>
</evidence>
<evidence type="ECO:0000256" key="1">
    <source>
        <dbReference type="SAM" id="MobiDB-lite"/>
    </source>
</evidence>
<gene>
    <name evidence="2" type="ORF">H8717_05315</name>
</gene>
<dbReference type="EMBL" id="JACRTB010000007">
    <property type="protein sequence ID" value="MBC8575831.1"/>
    <property type="molecule type" value="Genomic_DNA"/>
</dbReference>